<evidence type="ECO:0000313" key="1">
    <source>
        <dbReference type="EMBL" id="RUO77213.1"/>
    </source>
</evidence>
<gene>
    <name evidence="1" type="ORF">CWI81_01585</name>
</gene>
<sequence length="373" mass="42020">MIKWGLVVILTMLIGSDSNWTSNQQRWFASFAGDPKAQLQIANLLPQRSASFYWRQQAATNGSLEALEQLKRQYPSQRLRWLKLGTALGDGPSIYQYAKYQLDNDGVSWSDWLNKWHQPEYQQPLANYFKVIETFIRPDDTCHQTIPVVAAAASEKSHFIALLQESLELGTPLANGCFKFVVEADLRCESKGGERAHCTGAAVSQSQQQQILLAKRGKASSTPNTIILSRDSDASVLAHELAHWWGFADEYAMRPALAQAFCNGHYPFSPVNLVITDTKTMTTEQLKNLADTLPWKDQIGDWRSLATRQNDGRWKLGSRDKQVGLFRAKTCDNVAGVTAWKPVSQVTAMENHKTNVWPLLYQQLIQNYKANAN</sequence>
<dbReference type="EMBL" id="PIQF01000001">
    <property type="protein sequence ID" value="RUO77213.1"/>
    <property type="molecule type" value="Genomic_DNA"/>
</dbReference>
<dbReference type="RefSeq" id="WP_126783483.1">
    <property type="nucleotide sequence ID" value="NZ_PIQF01000001.1"/>
</dbReference>
<proteinExistence type="predicted"/>
<name>A0A432ZH34_9GAMM</name>
<reference evidence="1 2" key="1">
    <citation type="journal article" date="2011" name="Front. Microbiol.">
        <title>Genomic signatures of strain selection and enhancement in Bacillus atrophaeus var. globigii, a historical biowarfare simulant.</title>
        <authorList>
            <person name="Gibbons H.S."/>
            <person name="Broomall S.M."/>
            <person name="McNew L.A."/>
            <person name="Daligault H."/>
            <person name="Chapman C."/>
            <person name="Bruce D."/>
            <person name="Karavis M."/>
            <person name="Krepps M."/>
            <person name="McGregor P.A."/>
            <person name="Hong C."/>
            <person name="Park K.H."/>
            <person name="Akmal A."/>
            <person name="Feldman A."/>
            <person name="Lin J.S."/>
            <person name="Chang W.E."/>
            <person name="Higgs B.W."/>
            <person name="Demirev P."/>
            <person name="Lindquist J."/>
            <person name="Liem A."/>
            <person name="Fochler E."/>
            <person name="Read T.D."/>
            <person name="Tapia R."/>
            <person name="Johnson S."/>
            <person name="Bishop-Lilly K.A."/>
            <person name="Detter C."/>
            <person name="Han C."/>
            <person name="Sozhamannan S."/>
            <person name="Rosenzweig C.N."/>
            <person name="Skowronski E.W."/>
        </authorList>
    </citation>
    <scope>NUCLEOTIDE SEQUENCE [LARGE SCALE GENOMIC DNA]</scope>
    <source>
        <strain evidence="1 2">CL-SP19</strain>
    </source>
</reference>
<keyword evidence="2" id="KW-1185">Reference proteome</keyword>
<protein>
    <recommendedName>
        <fullName evidence="3">Peptidase</fullName>
    </recommendedName>
</protein>
<evidence type="ECO:0008006" key="3">
    <source>
        <dbReference type="Google" id="ProtNLM"/>
    </source>
</evidence>
<dbReference type="OrthoDB" id="6313889at2"/>
<accession>A0A432ZH34</accession>
<dbReference type="Proteomes" id="UP000287908">
    <property type="component" value="Unassembled WGS sequence"/>
</dbReference>
<evidence type="ECO:0000313" key="2">
    <source>
        <dbReference type="Proteomes" id="UP000287908"/>
    </source>
</evidence>
<dbReference type="AlphaFoldDB" id="A0A432ZH34"/>
<organism evidence="1 2">
    <name type="scientific">Idiomarina seosinensis</name>
    <dbReference type="NCBI Taxonomy" id="281739"/>
    <lineage>
        <taxon>Bacteria</taxon>
        <taxon>Pseudomonadati</taxon>
        <taxon>Pseudomonadota</taxon>
        <taxon>Gammaproteobacteria</taxon>
        <taxon>Alteromonadales</taxon>
        <taxon>Idiomarinaceae</taxon>
        <taxon>Idiomarina</taxon>
    </lineage>
</organism>
<comment type="caution">
    <text evidence="1">The sequence shown here is derived from an EMBL/GenBank/DDBJ whole genome shotgun (WGS) entry which is preliminary data.</text>
</comment>